<gene>
    <name evidence="2" type="ORF">CLV38_11067</name>
</gene>
<sequence>MFDNVDTTDTSDSDYPVVLYITGPYFLFSIQFISELNRTGTITFDTVAYALGLVGTYYIIVHVYEYFIEDLLNKKVSKTVQTYLGWAIVIVFLAILLGLSYWL</sequence>
<accession>A0A2T0W7D0</accession>
<proteinExistence type="predicted"/>
<keyword evidence="1" id="KW-1133">Transmembrane helix</keyword>
<protein>
    <submittedName>
        <fullName evidence="2">Uncharacterized protein</fullName>
    </submittedName>
</protein>
<keyword evidence="1" id="KW-0812">Transmembrane</keyword>
<feature type="transmembrane region" description="Helical" evidence="1">
    <location>
        <begin position="46"/>
        <end position="64"/>
    </location>
</feature>
<dbReference type="AlphaFoldDB" id="A0A2T0W7D0"/>
<reference evidence="2 3" key="1">
    <citation type="submission" date="2018-03" db="EMBL/GenBank/DDBJ databases">
        <title>Genomic Encyclopedia of Archaeal and Bacterial Type Strains, Phase II (KMG-II): from individual species to whole genera.</title>
        <authorList>
            <person name="Goeker M."/>
        </authorList>
    </citation>
    <scope>NUCLEOTIDE SEQUENCE [LARGE SCALE GENOMIC DNA]</scope>
    <source>
        <strain evidence="2 3">DSM 13175</strain>
    </source>
</reference>
<organism evidence="2 3">
    <name type="scientific">Alkalibacterium olivapovliticus</name>
    <dbReference type="NCBI Taxonomy" id="99907"/>
    <lineage>
        <taxon>Bacteria</taxon>
        <taxon>Bacillati</taxon>
        <taxon>Bacillota</taxon>
        <taxon>Bacilli</taxon>
        <taxon>Lactobacillales</taxon>
        <taxon>Carnobacteriaceae</taxon>
        <taxon>Alkalibacterium</taxon>
    </lineage>
</organism>
<evidence type="ECO:0000313" key="3">
    <source>
        <dbReference type="Proteomes" id="UP000238205"/>
    </source>
</evidence>
<evidence type="ECO:0000313" key="2">
    <source>
        <dbReference type="EMBL" id="PRY82606.1"/>
    </source>
</evidence>
<keyword evidence="1" id="KW-0472">Membrane</keyword>
<evidence type="ECO:0000256" key="1">
    <source>
        <dbReference type="SAM" id="Phobius"/>
    </source>
</evidence>
<comment type="caution">
    <text evidence="2">The sequence shown here is derived from an EMBL/GenBank/DDBJ whole genome shotgun (WGS) entry which is preliminary data.</text>
</comment>
<keyword evidence="3" id="KW-1185">Reference proteome</keyword>
<dbReference type="EMBL" id="PVTO01000010">
    <property type="protein sequence ID" value="PRY82606.1"/>
    <property type="molecule type" value="Genomic_DNA"/>
</dbReference>
<name>A0A2T0W7D0_9LACT</name>
<feature type="transmembrane region" description="Helical" evidence="1">
    <location>
        <begin position="84"/>
        <end position="102"/>
    </location>
</feature>
<dbReference type="Proteomes" id="UP000238205">
    <property type="component" value="Unassembled WGS sequence"/>
</dbReference>
<feature type="transmembrane region" description="Helical" evidence="1">
    <location>
        <begin position="15"/>
        <end position="34"/>
    </location>
</feature>